<gene>
    <name evidence="1" type="ORF">WG926_02585</name>
</gene>
<protein>
    <submittedName>
        <fullName evidence="1">Uncharacterized protein</fullName>
    </submittedName>
</protein>
<name>A0ABU9YEG1_9PROT</name>
<proteinExistence type="predicted"/>
<dbReference type="EMBL" id="JBBKTW010000001">
    <property type="protein sequence ID" value="MEN2987173.1"/>
    <property type="molecule type" value="Genomic_DNA"/>
</dbReference>
<sequence length="73" mass="7583">MKQVILITGASSGKNAAQIGAVAAYAEPHTVDLRTVELDVLPVSLIRWIVKLAEPESSWVTGQVIGADGGLGL</sequence>
<comment type="caution">
    <text evidence="1">The sequence shown here is derived from an EMBL/GenBank/DDBJ whole genome shotgun (WGS) entry which is preliminary data.</text>
</comment>
<organism evidence="1 2">
    <name type="scientific">Tistrella arctica</name>
    <dbReference type="NCBI Taxonomy" id="3133430"/>
    <lineage>
        <taxon>Bacteria</taxon>
        <taxon>Pseudomonadati</taxon>
        <taxon>Pseudomonadota</taxon>
        <taxon>Alphaproteobacteria</taxon>
        <taxon>Geminicoccales</taxon>
        <taxon>Geminicoccaceae</taxon>
        <taxon>Tistrella</taxon>
    </lineage>
</organism>
<dbReference type="SUPFAM" id="SSF51735">
    <property type="entry name" value="NAD(P)-binding Rossmann-fold domains"/>
    <property type="match status" value="1"/>
</dbReference>
<evidence type="ECO:0000313" key="2">
    <source>
        <dbReference type="Proteomes" id="UP001413721"/>
    </source>
</evidence>
<keyword evidence="2" id="KW-1185">Reference proteome</keyword>
<reference evidence="1 2" key="1">
    <citation type="submission" date="2024-03" db="EMBL/GenBank/DDBJ databases">
        <title>High-quality draft genome sequencing of Tistrella sp. BH-R2-4.</title>
        <authorList>
            <person name="Dong C."/>
        </authorList>
    </citation>
    <scope>NUCLEOTIDE SEQUENCE [LARGE SCALE GENOMIC DNA]</scope>
    <source>
        <strain evidence="1 2">BH-R2-4</strain>
    </source>
</reference>
<dbReference type="Proteomes" id="UP001413721">
    <property type="component" value="Unassembled WGS sequence"/>
</dbReference>
<accession>A0ABU9YEG1</accession>
<evidence type="ECO:0000313" key="1">
    <source>
        <dbReference type="EMBL" id="MEN2987173.1"/>
    </source>
</evidence>
<dbReference type="InterPro" id="IPR036291">
    <property type="entry name" value="NAD(P)-bd_dom_sf"/>
</dbReference>